<dbReference type="SUPFAM" id="SSF53335">
    <property type="entry name" value="S-adenosyl-L-methionine-dependent methyltransferases"/>
    <property type="match status" value="1"/>
</dbReference>
<accession>A0A813ZJA3</accession>
<protein>
    <recommendedName>
        <fullName evidence="4">Myotubularin phosphatase domain-containing protein</fullName>
    </recommendedName>
</protein>
<dbReference type="Proteomes" id="UP000663889">
    <property type="component" value="Unassembled WGS sequence"/>
</dbReference>
<dbReference type="SUPFAM" id="SSF52799">
    <property type="entry name" value="(Phosphotyrosine protein) phosphatases II"/>
    <property type="match status" value="1"/>
</dbReference>
<dbReference type="PROSITE" id="PS00383">
    <property type="entry name" value="TYR_PHOSPHATASE_1"/>
    <property type="match status" value="1"/>
</dbReference>
<feature type="binding site" evidence="3">
    <location>
        <begin position="392"/>
        <end position="398"/>
    </location>
    <ligand>
        <name>substrate</name>
    </ligand>
</feature>
<dbReference type="InterPro" id="IPR029063">
    <property type="entry name" value="SAM-dependent_MTases_sf"/>
</dbReference>
<dbReference type="GO" id="GO:0010506">
    <property type="term" value="P:regulation of autophagy"/>
    <property type="evidence" value="ECO:0007669"/>
    <property type="project" value="TreeGrafter"/>
</dbReference>
<dbReference type="SUPFAM" id="SSF50729">
    <property type="entry name" value="PH domain-like"/>
    <property type="match status" value="1"/>
</dbReference>
<feature type="active site" description="Phosphocysteine intermediate" evidence="2">
    <location>
        <position position="392"/>
    </location>
</feature>
<dbReference type="GO" id="GO:0046856">
    <property type="term" value="P:phosphatidylinositol dephosphorylation"/>
    <property type="evidence" value="ECO:0007669"/>
    <property type="project" value="TreeGrafter"/>
</dbReference>
<dbReference type="PROSITE" id="PS51339">
    <property type="entry name" value="PPASE_MYOTUBULARIN"/>
    <property type="match status" value="1"/>
</dbReference>
<dbReference type="CDD" id="cd14533">
    <property type="entry name" value="PTP-MTMR3-like"/>
    <property type="match status" value="1"/>
</dbReference>
<dbReference type="GO" id="GO:0019903">
    <property type="term" value="F:protein phosphatase binding"/>
    <property type="evidence" value="ECO:0007669"/>
    <property type="project" value="TreeGrafter"/>
</dbReference>
<comment type="caution">
    <text evidence="5">The sequence shown here is derived from an EMBL/GenBank/DDBJ whole genome shotgun (WGS) entry which is preliminary data.</text>
</comment>
<dbReference type="PANTHER" id="PTHR10807">
    <property type="entry name" value="MYOTUBULARIN-RELATED"/>
    <property type="match status" value="1"/>
</dbReference>
<comment type="similarity">
    <text evidence="1">Belongs to the protein-tyrosine phosphatase family. Non-receptor class myotubularin subfamily.</text>
</comment>
<dbReference type="GO" id="GO:0052629">
    <property type="term" value="F:phosphatidylinositol-3,5-bisphosphate 3-phosphatase activity"/>
    <property type="evidence" value="ECO:0007669"/>
    <property type="project" value="TreeGrafter"/>
</dbReference>
<dbReference type="NCBIfam" id="NF037959">
    <property type="entry name" value="MFS_SpdSyn"/>
    <property type="match status" value="1"/>
</dbReference>
<dbReference type="CDD" id="cd02440">
    <property type="entry name" value="AdoMet_MTases"/>
    <property type="match status" value="1"/>
</dbReference>
<dbReference type="EMBL" id="CAJNOU010000170">
    <property type="protein sequence ID" value="CAF0899242.1"/>
    <property type="molecule type" value="Genomic_DNA"/>
</dbReference>
<evidence type="ECO:0000313" key="5">
    <source>
        <dbReference type="EMBL" id="CAF0899242.1"/>
    </source>
</evidence>
<dbReference type="GO" id="GO:0004438">
    <property type="term" value="F:phosphatidylinositol-3-phosphate phosphatase activity"/>
    <property type="evidence" value="ECO:0007669"/>
    <property type="project" value="TreeGrafter"/>
</dbReference>
<dbReference type="PANTHER" id="PTHR10807:SF75">
    <property type="entry name" value="PHOSPHATIDYLINOSITOL-3-PHOSPHATE PHOSPHATASE"/>
    <property type="match status" value="1"/>
</dbReference>
<organism evidence="5 6">
    <name type="scientific">Rotaria sordida</name>
    <dbReference type="NCBI Taxonomy" id="392033"/>
    <lineage>
        <taxon>Eukaryota</taxon>
        <taxon>Metazoa</taxon>
        <taxon>Spiralia</taxon>
        <taxon>Gnathifera</taxon>
        <taxon>Rotifera</taxon>
        <taxon>Eurotatoria</taxon>
        <taxon>Bdelloidea</taxon>
        <taxon>Philodinida</taxon>
        <taxon>Philodinidae</taxon>
        <taxon>Rotaria</taxon>
    </lineage>
</organism>
<evidence type="ECO:0000256" key="3">
    <source>
        <dbReference type="PIRSR" id="PIRSR630564-2"/>
    </source>
</evidence>
<feature type="binding site" evidence="3">
    <location>
        <begin position="330"/>
        <end position="331"/>
    </location>
    <ligand>
        <name>substrate</name>
    </ligand>
</feature>
<dbReference type="InterPro" id="IPR030564">
    <property type="entry name" value="Myotubularin"/>
</dbReference>
<evidence type="ECO:0000313" key="6">
    <source>
        <dbReference type="Proteomes" id="UP000663889"/>
    </source>
</evidence>
<feature type="domain" description="Myotubularin phosphatase" evidence="4">
    <location>
        <begin position="167"/>
        <end position="555"/>
    </location>
</feature>
<evidence type="ECO:0000256" key="1">
    <source>
        <dbReference type="ARBA" id="ARBA00007471"/>
    </source>
</evidence>
<evidence type="ECO:0000256" key="2">
    <source>
        <dbReference type="PIRSR" id="PIRSR630564-1"/>
    </source>
</evidence>
<dbReference type="Gene3D" id="2.30.29.30">
    <property type="entry name" value="Pleckstrin-homology domain (PH domain)/Phosphotyrosine-binding domain (PTB)"/>
    <property type="match status" value="1"/>
</dbReference>
<reference evidence="5" key="1">
    <citation type="submission" date="2021-02" db="EMBL/GenBank/DDBJ databases">
        <authorList>
            <person name="Nowell W R."/>
        </authorList>
    </citation>
    <scope>NUCLEOTIDE SEQUENCE</scope>
</reference>
<dbReference type="Pfam" id="PF06602">
    <property type="entry name" value="Myotub-related"/>
    <property type="match status" value="1"/>
</dbReference>
<proteinExistence type="inferred from homology"/>
<gene>
    <name evidence="5" type="ORF">SEV965_LOCUS5546</name>
</gene>
<dbReference type="InterPro" id="IPR010569">
    <property type="entry name" value="Myotubularin-like_Pase_dom"/>
</dbReference>
<dbReference type="InterPro" id="IPR011993">
    <property type="entry name" value="PH-like_dom_sf"/>
</dbReference>
<evidence type="ECO:0000259" key="4">
    <source>
        <dbReference type="PROSITE" id="PS51339"/>
    </source>
</evidence>
<dbReference type="Gene3D" id="3.40.50.150">
    <property type="entry name" value="Vaccinia Virus protein VP39"/>
    <property type="match status" value="1"/>
</dbReference>
<name>A0A813ZJA3_9BILA</name>
<dbReference type="InterPro" id="IPR016130">
    <property type="entry name" value="Tyr_Pase_AS"/>
</dbReference>
<dbReference type="GO" id="GO:0016020">
    <property type="term" value="C:membrane"/>
    <property type="evidence" value="ECO:0007669"/>
    <property type="project" value="TreeGrafter"/>
</dbReference>
<dbReference type="Pfam" id="PF01564">
    <property type="entry name" value="Spermine_synth"/>
    <property type="match status" value="1"/>
</dbReference>
<sequence length="1157" mass="134448">MVVGGPSPVTIVEEEDINVCELSNSVSDAAPSSSNTTELPIDQTNNINEFPFEFLSGEELIDHNMDLTDGYIYLTTYRLFAFSNQSSSSHCSFINYPIRLIETIEVKDNIYLSIQCKDIRSFRLMFTTTEKCCYWFKKLNEYITTLICLDDLFAIKYALNKSQQDNNIKHDYIRQEFIRLQLDSYPWRLTDINHDYKLSPSYPNICVVPANITDDEVHEVAKFRSYKRFPTIVWRHNNGAVIARTSQPEVGWLFWRSKEDEKMIQAIMNACKTTTTTTTEDSTNEINSNRLLILDARSYTAALANRAKGGGFEHPPYYSDCDVQFMNLPNIHVIRKSAYMLRVAVANAVQGEHWLAQLESSRWLHNLSALINAASFVVATVNNHARPVLIHCSDGWDRTPQITTLAEIMLDSYYRTIEGFQILVQREWIAFGHKFADRCGHGNGANDLHERSPVFLQWLDCIYQLYIQNPTAFEFNEMFLLKLAHHTYTCLYGTFLCNTDFERTTTNLENRTLSIWSLLNVNSKQFINHSYNKTKKELLYPSSSVRDLTIWSNLYLRDIRYTPVGSSEHASKTIPTRIRSYEDLSTAITNNVHRSTSDPSFTDSLPIESLSIQIRSNHNNSLPYQIHSQYNRSLNSTSTNSLFGPPHHLGTLNDSHHNVTNNSNTNQISLPLNNSPDNRIRQQSFTTDDSSPDITQLALSFQRFSLNLSSVDNILRTMSRPRKHTNSTSSTTSSLSDAWSLTKINSYDPNQTQRMMQHLTSNKIMKLIRKRIDTDGLTKIPDQITSRMLEKERTYQQRIENLREHGRQMQRFVYTLINISHNQVYNISPCMDARSQSNINSIETLSCSSWQKIDNTDAGITRWLPDFTAQTCHSCHVKFQQWPISRKHHCRNNRIKFGKYNYVFDRETILEIRSSHFYNITIAQSDSLRMLRFDMSSIQGVIHLKNPFIILLNYMRLQFLCLLWKSEPERILIIGLGAGILPKIFHYLSSNTLIDVVEIDSEIMNLAQKYFDFNENDHIRVYIEDGQHFIKRQPSNQYDVIIIDAFTVKNHVPHKLRTSRCIAEYLRTLKSTGLVIGNFFYEQEIRYRQIYKRALFKQIYRGIIQNNHILIGLNQQAKIFNQTELQLRARNLQQSKPLFDINWVDETKYIHIEYDDE</sequence>
<dbReference type="AlphaFoldDB" id="A0A813ZJA3"/>
<dbReference type="GO" id="GO:0005737">
    <property type="term" value="C:cytoplasm"/>
    <property type="evidence" value="ECO:0007669"/>
    <property type="project" value="TreeGrafter"/>
</dbReference>
<feature type="binding site" evidence="3">
    <location>
        <begin position="305"/>
        <end position="308"/>
    </location>
    <ligand>
        <name>substrate</name>
    </ligand>
</feature>
<dbReference type="InterPro" id="IPR029021">
    <property type="entry name" value="Prot-tyrosine_phosphatase-like"/>
</dbReference>